<evidence type="ECO:0000313" key="3">
    <source>
        <dbReference type="Proteomes" id="UP000228681"/>
    </source>
</evidence>
<organism evidence="2 3">
    <name type="scientific">Candidatus Nealsonbacteria bacterium CG23_combo_of_CG06-09_8_20_14_all_36_12</name>
    <dbReference type="NCBI Taxonomy" id="1974718"/>
    <lineage>
        <taxon>Bacteria</taxon>
        <taxon>Candidatus Nealsoniibacteriota</taxon>
    </lineage>
</organism>
<dbReference type="GO" id="GO:0016779">
    <property type="term" value="F:nucleotidyltransferase activity"/>
    <property type="evidence" value="ECO:0007669"/>
    <property type="project" value="InterPro"/>
</dbReference>
<accession>A0A2G9Z0F6</accession>
<name>A0A2G9Z0F6_9BACT</name>
<dbReference type="EMBL" id="PCRS01000019">
    <property type="protein sequence ID" value="PIP24970.1"/>
    <property type="molecule type" value="Genomic_DNA"/>
</dbReference>
<dbReference type="Gene3D" id="3.30.460.10">
    <property type="entry name" value="Beta Polymerase, domain 2"/>
    <property type="match status" value="1"/>
</dbReference>
<dbReference type="SUPFAM" id="SSF81301">
    <property type="entry name" value="Nucleotidyltransferase"/>
    <property type="match status" value="1"/>
</dbReference>
<evidence type="ECO:0000259" key="1">
    <source>
        <dbReference type="Pfam" id="PF01909"/>
    </source>
</evidence>
<gene>
    <name evidence="2" type="ORF">COX34_01310</name>
</gene>
<dbReference type="InterPro" id="IPR043519">
    <property type="entry name" value="NT_sf"/>
</dbReference>
<feature type="non-terminal residue" evidence="2">
    <location>
        <position position="1"/>
    </location>
</feature>
<protein>
    <recommendedName>
        <fullName evidence="1">Polymerase nucleotidyl transferase domain-containing protein</fullName>
    </recommendedName>
</protein>
<sequence length="85" mass="10032">HRIIFECLEKIGPKYPILFWEVSGSTARGDFSPEADIDLAIELEVLAEAKTGEEKIRIWYEFEEWIKPILQEFKNKYGIEIDLSW</sequence>
<feature type="domain" description="Polymerase nucleotidyl transferase" evidence="1">
    <location>
        <begin position="17"/>
        <end position="79"/>
    </location>
</feature>
<proteinExistence type="predicted"/>
<dbReference type="InterPro" id="IPR002934">
    <property type="entry name" value="Polymerase_NTP_transf_dom"/>
</dbReference>
<dbReference type="AlphaFoldDB" id="A0A2G9Z0F6"/>
<evidence type="ECO:0000313" key="2">
    <source>
        <dbReference type="EMBL" id="PIP24970.1"/>
    </source>
</evidence>
<comment type="caution">
    <text evidence="2">The sequence shown here is derived from an EMBL/GenBank/DDBJ whole genome shotgun (WGS) entry which is preliminary data.</text>
</comment>
<dbReference type="Proteomes" id="UP000228681">
    <property type="component" value="Unassembled WGS sequence"/>
</dbReference>
<reference evidence="2 3" key="1">
    <citation type="submission" date="2017-09" db="EMBL/GenBank/DDBJ databases">
        <title>Depth-based differentiation of microbial function through sediment-hosted aquifers and enrichment of novel symbionts in the deep terrestrial subsurface.</title>
        <authorList>
            <person name="Probst A.J."/>
            <person name="Ladd B."/>
            <person name="Jarett J.K."/>
            <person name="Geller-Mcgrath D.E."/>
            <person name="Sieber C.M."/>
            <person name="Emerson J.B."/>
            <person name="Anantharaman K."/>
            <person name="Thomas B.C."/>
            <person name="Malmstrom R."/>
            <person name="Stieglmeier M."/>
            <person name="Klingl A."/>
            <person name="Woyke T."/>
            <person name="Ryan C.M."/>
            <person name="Banfield J.F."/>
        </authorList>
    </citation>
    <scope>NUCLEOTIDE SEQUENCE [LARGE SCALE GENOMIC DNA]</scope>
    <source>
        <strain evidence="2">CG23_combo_of_CG06-09_8_20_14_all_36_12</strain>
    </source>
</reference>
<dbReference type="Pfam" id="PF01909">
    <property type="entry name" value="NTP_transf_2"/>
    <property type="match status" value="1"/>
</dbReference>